<dbReference type="PANTHER" id="PTHR23026:SF123">
    <property type="entry name" value="NAD(P)H NITROREDUCTASE RV3131-RELATED"/>
    <property type="match status" value="1"/>
</dbReference>
<organism evidence="1 2">
    <name type="scientific">Mycobacterium parmense</name>
    <dbReference type="NCBI Taxonomy" id="185642"/>
    <lineage>
        <taxon>Bacteria</taxon>
        <taxon>Bacillati</taxon>
        <taxon>Actinomycetota</taxon>
        <taxon>Actinomycetes</taxon>
        <taxon>Mycobacteriales</taxon>
        <taxon>Mycobacteriaceae</taxon>
        <taxon>Mycobacterium</taxon>
        <taxon>Mycobacterium simiae complex</taxon>
    </lineage>
</organism>
<gene>
    <name evidence="1" type="ORF">MPRM_26700</name>
</gene>
<accession>A0A7I7YUJ5</accession>
<dbReference type="Gene3D" id="3.40.109.10">
    <property type="entry name" value="NADH Oxidase"/>
    <property type="match status" value="1"/>
</dbReference>
<evidence type="ECO:0000313" key="2">
    <source>
        <dbReference type="Proteomes" id="UP000467105"/>
    </source>
</evidence>
<dbReference type="InterPro" id="IPR050627">
    <property type="entry name" value="Nitroreductase/BluB"/>
</dbReference>
<evidence type="ECO:0000313" key="1">
    <source>
        <dbReference type="EMBL" id="BBZ45389.1"/>
    </source>
</evidence>
<reference evidence="1 2" key="1">
    <citation type="journal article" date="2019" name="Emerg. Microbes Infect.">
        <title>Comprehensive subspecies identification of 175 nontuberculous mycobacteria species based on 7547 genomic profiles.</title>
        <authorList>
            <person name="Matsumoto Y."/>
            <person name="Kinjo T."/>
            <person name="Motooka D."/>
            <person name="Nabeya D."/>
            <person name="Jung N."/>
            <person name="Uechi K."/>
            <person name="Horii T."/>
            <person name="Iida T."/>
            <person name="Fujita J."/>
            <person name="Nakamura S."/>
        </authorList>
    </citation>
    <scope>NUCLEOTIDE SEQUENCE [LARGE SCALE GENOMIC DNA]</scope>
    <source>
        <strain evidence="1 2">JCM 14742</strain>
    </source>
</reference>
<dbReference type="SUPFAM" id="SSF55469">
    <property type="entry name" value="FMN-dependent nitroreductase-like"/>
    <property type="match status" value="1"/>
</dbReference>
<dbReference type="NCBIfam" id="NF047509">
    <property type="entry name" value="Rv3131_FMN_oxido"/>
    <property type="match status" value="1"/>
</dbReference>
<keyword evidence="2" id="KW-1185">Reference proteome</keyword>
<dbReference type="AlphaFoldDB" id="A0A7I7YUJ5"/>
<dbReference type="Proteomes" id="UP000467105">
    <property type="component" value="Chromosome"/>
</dbReference>
<dbReference type="GO" id="GO:0016491">
    <property type="term" value="F:oxidoreductase activity"/>
    <property type="evidence" value="ECO:0007669"/>
    <property type="project" value="InterPro"/>
</dbReference>
<proteinExistence type="predicted"/>
<protein>
    <recommendedName>
        <fullName evidence="3">NAD(P)H nitroreductase</fullName>
    </recommendedName>
</protein>
<sequence length="343" mass="37997">MDVSARVDMTRECGTASTHAGPDIEVIRQAVLLAGRAPSVHNSQPWRWVTEDGKLRLFVDRRRAVPGADPSGRETILSCGVVLDHVRVAMLAAGWQARIRRFPDPLDPDNLATIEFAPAAMVSRNDRDRAGAILQRRTDRLPLGRPTYWHLLEPGLRGACDQNLVMLDVLPDEARPRLAKVSRLTEVLRRDDATYRAELDWWTSPFALAEGVPPSALLSERESRRVDIGRAFPARGHGDRRPEVAADWSKILVLSTPDDTRVDVLRCGEALSAVLLECTTASVATCTLTHLIEIEESRDIVRGLLDKRGRPQVLIRAGIAPPAEHLAAPTPRRPLDDVLKVHL</sequence>
<dbReference type="EMBL" id="AP022614">
    <property type="protein sequence ID" value="BBZ45389.1"/>
    <property type="molecule type" value="Genomic_DNA"/>
</dbReference>
<name>A0A7I7YUJ5_9MYCO</name>
<dbReference type="InterPro" id="IPR000415">
    <property type="entry name" value="Nitroreductase-like"/>
</dbReference>
<dbReference type="PANTHER" id="PTHR23026">
    <property type="entry name" value="NADPH NITROREDUCTASE"/>
    <property type="match status" value="1"/>
</dbReference>
<evidence type="ECO:0008006" key="3">
    <source>
        <dbReference type="Google" id="ProtNLM"/>
    </source>
</evidence>